<evidence type="ECO:0000313" key="2">
    <source>
        <dbReference type="EMBL" id="TVM16257.1"/>
    </source>
</evidence>
<dbReference type="Proteomes" id="UP000448292">
    <property type="component" value="Unassembled WGS sequence"/>
</dbReference>
<evidence type="ECO:0000313" key="3">
    <source>
        <dbReference type="Proteomes" id="UP000448292"/>
    </source>
</evidence>
<reference evidence="2 3" key="1">
    <citation type="submission" date="2018-06" db="EMBL/GenBank/DDBJ databases">
        <title>Complete genome of Desulfovibrio indonesiensis P37SLT.</title>
        <authorList>
            <person name="Crispim J.S."/>
            <person name="Vidigal P.M.P."/>
            <person name="Silva L.C.F."/>
            <person name="Laguardia C.N."/>
            <person name="Araujo L.C."/>
            <person name="Dias R.S."/>
            <person name="Sousa M.P."/>
            <person name="Paula S.O."/>
            <person name="Silva C."/>
        </authorList>
    </citation>
    <scope>NUCLEOTIDE SEQUENCE [LARGE SCALE GENOMIC DNA]</scope>
    <source>
        <strain evidence="2 3">P37SLT</strain>
    </source>
</reference>
<proteinExistence type="predicted"/>
<sequence length="70" mass="8434">MPRPLRNTIISKRITNMRRDCIWYSSKRFYDSTKDLLVCPSLRDVERMEKRRESLRDNAQDAGQNDRDQS</sequence>
<dbReference type="EMBL" id="QMIE01000012">
    <property type="protein sequence ID" value="TVM16257.1"/>
    <property type="molecule type" value="Genomic_DNA"/>
</dbReference>
<dbReference type="RefSeq" id="WP_144303685.1">
    <property type="nucleotide sequence ID" value="NZ_QMIE01000012.1"/>
</dbReference>
<accession>A0A7M3MCQ4</accession>
<dbReference type="OrthoDB" id="9930856at2"/>
<evidence type="ECO:0000256" key="1">
    <source>
        <dbReference type="SAM" id="MobiDB-lite"/>
    </source>
</evidence>
<name>A0A7M3MCQ4_9BACT</name>
<organism evidence="2 3">
    <name type="scientific">Oceanidesulfovibrio indonesiensis</name>
    <dbReference type="NCBI Taxonomy" id="54767"/>
    <lineage>
        <taxon>Bacteria</taxon>
        <taxon>Pseudomonadati</taxon>
        <taxon>Thermodesulfobacteriota</taxon>
        <taxon>Desulfovibrionia</taxon>
        <taxon>Desulfovibrionales</taxon>
        <taxon>Desulfovibrionaceae</taxon>
        <taxon>Oceanidesulfovibrio</taxon>
    </lineage>
</organism>
<gene>
    <name evidence="2" type="ORF">DPQ33_13130</name>
</gene>
<comment type="caution">
    <text evidence="2">The sequence shown here is derived from an EMBL/GenBank/DDBJ whole genome shotgun (WGS) entry which is preliminary data.</text>
</comment>
<dbReference type="AlphaFoldDB" id="A0A7M3MCQ4"/>
<keyword evidence="3" id="KW-1185">Reference proteome</keyword>
<protein>
    <submittedName>
        <fullName evidence="2">Uncharacterized protein</fullName>
    </submittedName>
</protein>
<feature type="region of interest" description="Disordered" evidence="1">
    <location>
        <begin position="48"/>
        <end position="70"/>
    </location>
</feature>